<protein>
    <submittedName>
        <fullName evidence="2">Uncharacterized protein</fullName>
    </submittedName>
</protein>
<reference evidence="2" key="1">
    <citation type="journal article" date="2020" name="Nature">
        <title>Giant virus diversity and host interactions through global metagenomics.</title>
        <authorList>
            <person name="Schulz F."/>
            <person name="Roux S."/>
            <person name="Paez-Espino D."/>
            <person name="Jungbluth S."/>
            <person name="Walsh D.A."/>
            <person name="Denef V.J."/>
            <person name="McMahon K.D."/>
            <person name="Konstantinidis K.T."/>
            <person name="Eloe-Fadrosh E.A."/>
            <person name="Kyrpides N.C."/>
            <person name="Woyke T."/>
        </authorList>
    </citation>
    <scope>NUCLEOTIDE SEQUENCE</scope>
    <source>
        <strain evidence="2">GVMAG-S-1101171-111</strain>
    </source>
</reference>
<feature type="compositionally biased region" description="Basic residues" evidence="1">
    <location>
        <begin position="66"/>
        <end position="94"/>
    </location>
</feature>
<dbReference type="AlphaFoldDB" id="A0A6C0ASM1"/>
<organism evidence="2">
    <name type="scientific">viral metagenome</name>
    <dbReference type="NCBI Taxonomy" id="1070528"/>
    <lineage>
        <taxon>unclassified sequences</taxon>
        <taxon>metagenomes</taxon>
        <taxon>organismal metagenomes</taxon>
    </lineage>
</organism>
<evidence type="ECO:0000313" key="2">
    <source>
        <dbReference type="EMBL" id="QHS82794.1"/>
    </source>
</evidence>
<sequence>MSSKNDEDYISMEGIDVDSVRMNGDGTLIPMPSIENNNEMVTLINEYNNKIMKRNQRENNKSQTGGRRKSRKNRRSKRRRGSKPGSKRYSSRNK</sequence>
<feature type="region of interest" description="Disordered" evidence="1">
    <location>
        <begin position="51"/>
        <end position="94"/>
    </location>
</feature>
<dbReference type="EMBL" id="MN740805">
    <property type="protein sequence ID" value="QHS82794.1"/>
    <property type="molecule type" value="Genomic_DNA"/>
</dbReference>
<accession>A0A6C0ASM1</accession>
<name>A0A6C0ASM1_9ZZZZ</name>
<evidence type="ECO:0000256" key="1">
    <source>
        <dbReference type="SAM" id="MobiDB-lite"/>
    </source>
</evidence>
<proteinExistence type="predicted"/>